<gene>
    <name evidence="2" type="ORF">CDAUBV1_LOCUS16420</name>
</gene>
<dbReference type="GO" id="GO:0005868">
    <property type="term" value="C:cytoplasmic dynein complex"/>
    <property type="evidence" value="ECO:0007669"/>
    <property type="project" value="TreeGrafter"/>
</dbReference>
<dbReference type="GO" id="GO:0045505">
    <property type="term" value="F:dynein intermediate chain binding"/>
    <property type="evidence" value="ECO:0007669"/>
    <property type="project" value="TreeGrafter"/>
</dbReference>
<dbReference type="Proteomes" id="UP001497525">
    <property type="component" value="Unassembled WGS sequence"/>
</dbReference>
<dbReference type="SUPFAM" id="SSF54648">
    <property type="entry name" value="DLC"/>
    <property type="match status" value="1"/>
</dbReference>
<dbReference type="GO" id="GO:0005874">
    <property type="term" value="C:microtubule"/>
    <property type="evidence" value="ECO:0007669"/>
    <property type="project" value="UniProtKB-KW"/>
</dbReference>
<organism evidence="2 3">
    <name type="scientific">Calicophoron daubneyi</name>
    <name type="common">Rumen fluke</name>
    <name type="synonym">Paramphistomum daubneyi</name>
    <dbReference type="NCBI Taxonomy" id="300641"/>
    <lineage>
        <taxon>Eukaryota</taxon>
        <taxon>Metazoa</taxon>
        <taxon>Spiralia</taxon>
        <taxon>Lophotrochozoa</taxon>
        <taxon>Platyhelminthes</taxon>
        <taxon>Trematoda</taxon>
        <taxon>Digenea</taxon>
        <taxon>Plagiorchiida</taxon>
        <taxon>Pronocephalata</taxon>
        <taxon>Paramphistomoidea</taxon>
        <taxon>Paramphistomidae</taxon>
        <taxon>Calicophoron</taxon>
    </lineage>
</organism>
<evidence type="ECO:0000313" key="2">
    <source>
        <dbReference type="EMBL" id="CAL5141152.1"/>
    </source>
</evidence>
<dbReference type="AlphaFoldDB" id="A0AAV2TY03"/>
<dbReference type="Gene3D" id="3.30.740.10">
    <property type="entry name" value="Protein Inhibitor Of Neuronal Nitric Oxide Synthase"/>
    <property type="match status" value="1"/>
</dbReference>
<keyword evidence="1" id="KW-0206">Cytoskeleton</keyword>
<keyword evidence="1" id="KW-0493">Microtubule</keyword>
<dbReference type="InterPro" id="IPR037177">
    <property type="entry name" value="DLC_sf"/>
</dbReference>
<dbReference type="PANTHER" id="PTHR11886">
    <property type="entry name" value="DYNEIN LIGHT CHAIN"/>
    <property type="match status" value="1"/>
</dbReference>
<evidence type="ECO:0000256" key="1">
    <source>
        <dbReference type="RuleBase" id="RU365010"/>
    </source>
</evidence>
<dbReference type="GO" id="GO:0007017">
    <property type="term" value="P:microtubule-based process"/>
    <property type="evidence" value="ECO:0007669"/>
    <property type="project" value="InterPro"/>
</dbReference>
<dbReference type="InterPro" id="IPR001372">
    <property type="entry name" value="Dynein_light_chain_typ-1/2"/>
</dbReference>
<comment type="subcellular location">
    <subcellularLocation>
        <location evidence="1">Cytoplasm</location>
        <location evidence="1">Cytoskeleton</location>
    </subcellularLocation>
</comment>
<protein>
    <recommendedName>
        <fullName evidence="1">Dynein light chain</fullName>
    </recommendedName>
</protein>
<reference evidence="2" key="1">
    <citation type="submission" date="2024-06" db="EMBL/GenBank/DDBJ databases">
        <authorList>
            <person name="Liu X."/>
            <person name="Lenzi L."/>
            <person name="Haldenby T S."/>
            <person name="Uol C."/>
        </authorList>
    </citation>
    <scope>NUCLEOTIDE SEQUENCE</scope>
</reference>
<comment type="similarity">
    <text evidence="1">Belongs to the dynein light chain family.</text>
</comment>
<proteinExistence type="inferred from homology"/>
<dbReference type="SMART" id="SM01375">
    <property type="entry name" value="Dynein_light"/>
    <property type="match status" value="1"/>
</dbReference>
<keyword evidence="1" id="KW-0505">Motor protein</keyword>
<comment type="caution">
    <text evidence="2">The sequence shown here is derived from an EMBL/GenBank/DDBJ whole genome shotgun (WGS) entry which is preliminary data.</text>
</comment>
<accession>A0AAV2TY03</accession>
<name>A0AAV2TY03_CALDB</name>
<sequence>MSRISVEKCDMSKEMRDVVVDVITAGIEKRTQPRDIARNVKQTMDEKFGRAWHCIGGREYFGFVSCEQQTYMDCRADGTKYLVFRCGK</sequence>
<dbReference type="PANTHER" id="PTHR11886:SF35">
    <property type="entry name" value="DYNEIN LIGHT CHAIN"/>
    <property type="match status" value="1"/>
</dbReference>
<dbReference type="EMBL" id="CAXLJL010000822">
    <property type="protein sequence ID" value="CAL5141152.1"/>
    <property type="molecule type" value="Genomic_DNA"/>
</dbReference>
<keyword evidence="1" id="KW-0963">Cytoplasm</keyword>
<dbReference type="Pfam" id="PF01221">
    <property type="entry name" value="Dynein_light"/>
    <property type="match status" value="1"/>
</dbReference>
<keyword evidence="1" id="KW-0243">Dynein</keyword>
<evidence type="ECO:0000313" key="3">
    <source>
        <dbReference type="Proteomes" id="UP001497525"/>
    </source>
</evidence>